<dbReference type="Pfam" id="PF09365">
    <property type="entry name" value="DUF2461"/>
    <property type="match status" value="1"/>
</dbReference>
<proteinExistence type="predicted"/>
<dbReference type="InterPro" id="IPR015996">
    <property type="entry name" value="UCP028451"/>
</dbReference>
<comment type="caution">
    <text evidence="1">The sequence shown here is derived from an EMBL/GenBank/DDBJ whole genome shotgun (WGS) entry which is preliminary data.</text>
</comment>
<dbReference type="Proteomes" id="UP001254608">
    <property type="component" value="Unassembled WGS sequence"/>
</dbReference>
<dbReference type="EMBL" id="JAVRIC010000005">
    <property type="protein sequence ID" value="MDT0496745.1"/>
    <property type="molecule type" value="Genomic_DNA"/>
</dbReference>
<gene>
    <name evidence="1" type="ORF">RM530_05130</name>
</gene>
<dbReference type="PANTHER" id="PTHR36452">
    <property type="entry name" value="CHROMOSOME 12, WHOLE GENOME SHOTGUN SEQUENCE"/>
    <property type="match status" value="1"/>
</dbReference>
<dbReference type="InterPro" id="IPR012808">
    <property type="entry name" value="CHP02453"/>
</dbReference>
<keyword evidence="2" id="KW-1185">Reference proteome</keyword>
<evidence type="ECO:0000313" key="2">
    <source>
        <dbReference type="Proteomes" id="UP001254608"/>
    </source>
</evidence>
<protein>
    <submittedName>
        <fullName evidence="1">DUF2461 domain-containing protein</fullName>
    </submittedName>
</protein>
<sequence length="231" mass="26183">MSKSHATPYFDGATFKFLQQLSRNNNREWFTANKARHEASVRGPALALITDLAEPLAAISPKFRAVPKAVGGSLFRIQRDTRFSNNKLPYKTWIGLRFFHERGRDGDAPLFYLHIEPGNSFVGGGLWHPQAAALRKIRDYLIANPVSWKAVCTQAEKRGFVWGGESLLRAPRGYEPDHELIEHLKRKDFVLSRGLSDDEVLSERFGRTIITAFDQVAPLVDWLCDAVEIDF</sequence>
<accession>A0ABU2WFV0</accession>
<name>A0ABU2WFV0_9GAMM</name>
<dbReference type="PIRSF" id="PIRSF028451">
    <property type="entry name" value="UCP028451"/>
    <property type="match status" value="1"/>
</dbReference>
<dbReference type="NCBIfam" id="TIGR02453">
    <property type="entry name" value="TIGR02453 family protein"/>
    <property type="match status" value="1"/>
</dbReference>
<dbReference type="PANTHER" id="PTHR36452:SF1">
    <property type="entry name" value="DUF2461 DOMAIN-CONTAINING PROTEIN"/>
    <property type="match status" value="1"/>
</dbReference>
<dbReference type="RefSeq" id="WP_311364138.1">
    <property type="nucleotide sequence ID" value="NZ_JAVRIC010000005.1"/>
</dbReference>
<organism evidence="1 2">
    <name type="scientific">Banduia mediterranea</name>
    <dbReference type="NCBI Taxonomy" id="3075609"/>
    <lineage>
        <taxon>Bacteria</taxon>
        <taxon>Pseudomonadati</taxon>
        <taxon>Pseudomonadota</taxon>
        <taxon>Gammaproteobacteria</taxon>
        <taxon>Nevskiales</taxon>
        <taxon>Algiphilaceae</taxon>
        <taxon>Banduia</taxon>
    </lineage>
</organism>
<reference evidence="1 2" key="1">
    <citation type="submission" date="2023-09" db="EMBL/GenBank/DDBJ databases">
        <authorList>
            <person name="Rey-Velasco X."/>
        </authorList>
    </citation>
    <scope>NUCLEOTIDE SEQUENCE [LARGE SCALE GENOMIC DNA]</scope>
    <source>
        <strain evidence="1 2">W345</strain>
    </source>
</reference>
<evidence type="ECO:0000313" key="1">
    <source>
        <dbReference type="EMBL" id="MDT0496745.1"/>
    </source>
</evidence>